<evidence type="ECO:0000256" key="4">
    <source>
        <dbReference type="ARBA" id="ARBA00022679"/>
    </source>
</evidence>
<evidence type="ECO:0000259" key="8">
    <source>
        <dbReference type="Pfam" id="PF17785"/>
    </source>
</evidence>
<comment type="similarity">
    <text evidence="6">Belongs to the methyltransferase superfamily. RlmI family.</text>
</comment>
<dbReference type="Proteomes" id="UP001374893">
    <property type="component" value="Chromosome"/>
</dbReference>
<reference evidence="9 10" key="1">
    <citation type="submission" date="2021-06" db="EMBL/GenBank/DDBJ databases">
        <title>Complete genome of Haloferula helveola possessing various polysaccharide degrading enzymes.</title>
        <authorList>
            <person name="Takami H."/>
            <person name="Huang C."/>
            <person name="Hamasaki K."/>
        </authorList>
    </citation>
    <scope>NUCLEOTIDE SEQUENCE [LARGE SCALE GENOMIC DNA]</scope>
    <source>
        <strain evidence="9 10">CN-1</strain>
    </source>
</reference>
<evidence type="ECO:0000256" key="2">
    <source>
        <dbReference type="ARBA" id="ARBA00022490"/>
    </source>
</evidence>
<dbReference type="SUPFAM" id="SSF88697">
    <property type="entry name" value="PUA domain-like"/>
    <property type="match status" value="1"/>
</dbReference>
<dbReference type="InterPro" id="IPR019614">
    <property type="entry name" value="SAM-dep_methyl-trfase"/>
</dbReference>
<dbReference type="Gene3D" id="3.30.750.80">
    <property type="entry name" value="RNA methyltransferase domain (HRMD) like"/>
    <property type="match status" value="1"/>
</dbReference>
<dbReference type="Gene3D" id="3.40.50.150">
    <property type="entry name" value="Vaccinia Virus protein VP39"/>
    <property type="match status" value="1"/>
</dbReference>
<accession>A0ABM7RHR9</accession>
<sequence length="388" mass="43232">MLRPVPTVSIKTVSFHPSIWPKMIGEASSDARPGDLVEVLGKDGETFGWGLWNPKSNMPLRIVRHGSEPIDEGFFLDAIRQAADLRRGLFHLDDATDAYRCIHGDADRLPGIVADRFGDILSLEITSLGAWQRLDSWIPAMHEAFGTERTHIRVDPALARIERIPMVDHPLATPGIRKIKIVEHGVTFEVDFAEGHKTGFFCDQRDNRRKLAELAKGRTMLDLCCYTGGFSVHAALAGAEEVTAVDLDETAVAMAKRNANINGAKIKFTHADAFTWARTMIDNGRQWDVVLADPPKFVTGRDDERGRGKYNDLNRLAVQLVKPGGLLVTCSCSGLVNEFEFEKLVTTAVHKQQQRLQIFDRTGAGPDHPTLSNYPESRYLKVIWARVL</sequence>
<evidence type="ECO:0000313" key="9">
    <source>
        <dbReference type="EMBL" id="BCX49166.1"/>
    </source>
</evidence>
<dbReference type="InterPro" id="IPR036974">
    <property type="entry name" value="PUA_sf"/>
</dbReference>
<dbReference type="Pfam" id="PF17785">
    <property type="entry name" value="PUA_3"/>
    <property type="match status" value="1"/>
</dbReference>
<proteinExistence type="inferred from homology"/>
<keyword evidence="10" id="KW-1185">Reference proteome</keyword>
<evidence type="ECO:0000313" key="10">
    <source>
        <dbReference type="Proteomes" id="UP001374893"/>
    </source>
</evidence>
<dbReference type="InterPro" id="IPR041532">
    <property type="entry name" value="RlmI-like_PUA"/>
</dbReference>
<dbReference type="Gene3D" id="2.30.130.10">
    <property type="entry name" value="PUA domain"/>
    <property type="match status" value="1"/>
</dbReference>
<dbReference type="InterPro" id="IPR029063">
    <property type="entry name" value="SAM-dependent_MTases_sf"/>
</dbReference>
<dbReference type="CDD" id="cd11572">
    <property type="entry name" value="RlmI_M_like"/>
    <property type="match status" value="1"/>
</dbReference>
<dbReference type="Pfam" id="PF10672">
    <property type="entry name" value="Methyltrans_SAM"/>
    <property type="match status" value="1"/>
</dbReference>
<organism evidence="9 10">
    <name type="scientific">Haloferula helveola</name>
    <dbReference type="NCBI Taxonomy" id="490095"/>
    <lineage>
        <taxon>Bacteria</taxon>
        <taxon>Pseudomonadati</taxon>
        <taxon>Verrucomicrobiota</taxon>
        <taxon>Verrucomicrobiia</taxon>
        <taxon>Verrucomicrobiales</taxon>
        <taxon>Verrucomicrobiaceae</taxon>
        <taxon>Haloferula</taxon>
    </lineage>
</organism>
<dbReference type="PROSITE" id="PS50890">
    <property type="entry name" value="PUA"/>
    <property type="match status" value="1"/>
</dbReference>
<evidence type="ECO:0000256" key="3">
    <source>
        <dbReference type="ARBA" id="ARBA00022603"/>
    </source>
</evidence>
<dbReference type="CDD" id="cd21153">
    <property type="entry name" value="PUA_RlmI"/>
    <property type="match status" value="1"/>
</dbReference>
<feature type="domain" description="S-adenosylmethionine-dependent methyltransferase" evidence="7">
    <location>
        <begin position="177"/>
        <end position="342"/>
    </location>
</feature>
<keyword evidence="3" id="KW-0489">Methyltransferase</keyword>
<dbReference type="PANTHER" id="PTHR42873">
    <property type="entry name" value="RIBOSOMAL RNA LARGE SUBUNIT METHYLTRANSFERASE"/>
    <property type="match status" value="1"/>
</dbReference>
<gene>
    <name evidence="9" type="ORF">HAHE_30740</name>
</gene>
<evidence type="ECO:0000256" key="1">
    <source>
        <dbReference type="ARBA" id="ARBA00004496"/>
    </source>
</evidence>
<comment type="subcellular location">
    <subcellularLocation>
        <location evidence="1">Cytoplasm</location>
    </subcellularLocation>
</comment>
<protein>
    <submittedName>
        <fullName evidence="9">Oxidoreductase</fullName>
    </submittedName>
</protein>
<dbReference type="CDD" id="cd02440">
    <property type="entry name" value="AdoMet_MTases"/>
    <property type="match status" value="1"/>
</dbReference>
<keyword evidence="5" id="KW-0949">S-adenosyl-L-methionine</keyword>
<dbReference type="PANTHER" id="PTHR42873:SF1">
    <property type="entry name" value="S-ADENOSYLMETHIONINE-DEPENDENT METHYLTRANSFERASE DOMAIN-CONTAINING PROTEIN"/>
    <property type="match status" value="1"/>
</dbReference>
<evidence type="ECO:0000256" key="6">
    <source>
        <dbReference type="ARBA" id="ARBA00038091"/>
    </source>
</evidence>
<dbReference type="SUPFAM" id="SSF53335">
    <property type="entry name" value="S-adenosyl-L-methionine-dependent methyltransferases"/>
    <property type="match status" value="1"/>
</dbReference>
<dbReference type="EMBL" id="AP024702">
    <property type="protein sequence ID" value="BCX49166.1"/>
    <property type="molecule type" value="Genomic_DNA"/>
</dbReference>
<feature type="domain" description="RlmI-like PUA" evidence="8">
    <location>
        <begin position="14"/>
        <end position="63"/>
    </location>
</feature>
<evidence type="ECO:0000259" key="7">
    <source>
        <dbReference type="Pfam" id="PF10672"/>
    </source>
</evidence>
<keyword evidence="4" id="KW-0808">Transferase</keyword>
<evidence type="ECO:0000256" key="5">
    <source>
        <dbReference type="ARBA" id="ARBA00022691"/>
    </source>
</evidence>
<dbReference type="RefSeq" id="WP_338685643.1">
    <property type="nucleotide sequence ID" value="NZ_AP024702.1"/>
</dbReference>
<dbReference type="InterPro" id="IPR015947">
    <property type="entry name" value="PUA-like_sf"/>
</dbReference>
<name>A0ABM7RHR9_9BACT</name>
<keyword evidence="2" id="KW-0963">Cytoplasm</keyword>